<evidence type="ECO:0000256" key="28">
    <source>
        <dbReference type="ARBA" id="ARBA00045019"/>
    </source>
</evidence>
<sequence length="678" mass="78143">MDKALTREESKELMELLGLSMTLYGQLPMMRKAYLSKCKEYHPDKGGDETKMKRMNELYKKLEDALSNASQEEHLWNSWKSGQCPEYGTPEWESWWAEFNANWDANMRCDEEMPSSDDEEAGPSSQYTPPKKKARRGDVPSDFPENLLDFLSKAVFSNKTLTSFLVFTTFEKSALLYKKLLDKFSATFCSRHGYGSDKALVFMLTPNRHRVSAVNNYCKKFCSISFVLVKAVIKEYMCYSTLCKDPYKVLEESIPGGLKENAFMPDEQEEPKQVNWKLISEYACKVECDDVHLLMGLYLEFETPPEGCPKCDERVLVSHHKFHRDHHENAKIFCQCKNQKAICQQAVDAVIAKKRVDSLVLTRKQMLENRFHKILDRMDSHFGARGTGDVCLYIAGMAWLHCLLPKMEENLLEFLKDMVENVPKKRYWLFKGPVNSGKTTLAAALLDLVGGRALNINLPFERINFELGVAIDQYMVVFEDVKGNVSTKDLPQGQGLTNLDNLRDYLDGSVKVNLEKKHLNKRTQIFPPGIVTMNEYILPHTLSIRFVKTLNFRCKSYLQNSLKRTEELLKQRVLQSGMTLMLMLVHYCAVADFCESLQPRIVEWKARWDGEVGDDKYIEMLHRISRGQNILEEEEEEEEEEPMEDFPRRGPPPPYTPVDPNPPTQESEESGVFTQSTQ</sequence>
<dbReference type="SUPFAM" id="SSF55464">
    <property type="entry name" value="Origin of replication-binding domain, RBD-like"/>
    <property type="match status" value="1"/>
</dbReference>
<comment type="catalytic activity">
    <reaction evidence="29">
        <text>ATP + H2O = ADP + phosphate + H(+)</text>
        <dbReference type="Rhea" id="RHEA:13065"/>
        <dbReference type="ChEBI" id="CHEBI:15377"/>
        <dbReference type="ChEBI" id="CHEBI:15378"/>
        <dbReference type="ChEBI" id="CHEBI:30616"/>
        <dbReference type="ChEBI" id="CHEBI:43474"/>
        <dbReference type="ChEBI" id="CHEBI:456216"/>
        <dbReference type="EC" id="5.6.2.4"/>
    </reaction>
</comment>
<evidence type="ECO:0000256" key="14">
    <source>
        <dbReference type="ARBA" id="ARBA00022801"/>
    </source>
</evidence>
<comment type="cofactor">
    <cofactor evidence="1">
        <name>Mg(2+)</name>
        <dbReference type="ChEBI" id="CHEBI:18420"/>
    </cofactor>
</comment>
<dbReference type="Gene3D" id="3.40.1310.20">
    <property type="match status" value="1"/>
</dbReference>
<dbReference type="CDD" id="cd06257">
    <property type="entry name" value="DnaJ"/>
    <property type="match status" value="1"/>
</dbReference>
<keyword evidence="7" id="KW-1048">Host nucleus</keyword>
<dbReference type="GeneID" id="26101538"/>
<dbReference type="GO" id="GO:0039576">
    <property type="term" value="P:symbiont-mediated suppression of host JAK-STAT cascade via inhibition of JAK1 activity"/>
    <property type="evidence" value="ECO:0007669"/>
    <property type="project" value="UniProtKB-KW"/>
</dbReference>
<evidence type="ECO:0000259" key="35">
    <source>
        <dbReference type="PROSITE" id="PS51287"/>
    </source>
</evidence>
<feature type="DNA-binding region" description="T-ag OBD" evidence="30">
    <location>
        <begin position="144"/>
        <end position="260"/>
    </location>
</feature>
<evidence type="ECO:0000256" key="26">
    <source>
        <dbReference type="ARBA" id="ARBA00034617"/>
    </source>
</evidence>
<feature type="domain" description="T-ag OBD" evidence="35">
    <location>
        <begin position="144"/>
        <end position="260"/>
    </location>
</feature>
<dbReference type="GO" id="GO:0052170">
    <property type="term" value="P:symbiont-mediated suppression of host innate immune response"/>
    <property type="evidence" value="ECO:0007669"/>
    <property type="project" value="UniProtKB-KW"/>
</dbReference>
<keyword evidence="12" id="KW-0547">Nucleotide-binding</keyword>
<dbReference type="Proteomes" id="UP000162359">
    <property type="component" value="Segment"/>
</dbReference>
<dbReference type="EC" id="5.6.2.4" evidence="27"/>
<feature type="domain" description="J" evidence="33">
    <location>
        <begin position="12"/>
        <end position="80"/>
    </location>
</feature>
<keyword evidence="23" id="KW-0899">Viral immunoevasion</keyword>
<evidence type="ECO:0000256" key="29">
    <source>
        <dbReference type="ARBA" id="ARBA00048988"/>
    </source>
</evidence>
<dbReference type="GO" id="GO:0008270">
    <property type="term" value="F:zinc ion binding"/>
    <property type="evidence" value="ECO:0007669"/>
    <property type="project" value="UniProtKB-KW"/>
</dbReference>
<evidence type="ECO:0000256" key="2">
    <source>
        <dbReference type="ARBA" id="ARBA00004147"/>
    </source>
</evidence>
<keyword evidence="19" id="KW-0007">Acetylation</keyword>
<comment type="catalytic activity">
    <reaction evidence="26">
        <text>Couples ATP hydrolysis with the unwinding of duplex DNA by translocating in the 3'-5' direction.</text>
        <dbReference type="EC" id="5.6.2.4"/>
    </reaction>
</comment>
<evidence type="ECO:0000256" key="23">
    <source>
        <dbReference type="ARBA" id="ARBA00023280"/>
    </source>
</evidence>
<feature type="compositionally biased region" description="Pro residues" evidence="32">
    <location>
        <begin position="649"/>
        <end position="663"/>
    </location>
</feature>
<dbReference type="InterPro" id="IPR014015">
    <property type="entry name" value="Helicase_SF3_DNA-vir"/>
</dbReference>
<keyword evidence="14" id="KW-0378">Hydrolase</keyword>
<dbReference type="GO" id="GO:0039645">
    <property type="term" value="P:symbiont-mediated perturbation of host cell cycle G1/S transition checkpoint"/>
    <property type="evidence" value="ECO:0007669"/>
    <property type="project" value="UniProtKB-KW"/>
</dbReference>
<evidence type="ECO:0000259" key="36">
    <source>
        <dbReference type="PROSITE" id="PS51341"/>
    </source>
</evidence>
<dbReference type="KEGG" id="vg:26101538"/>
<evidence type="ECO:0000256" key="4">
    <source>
        <dbReference type="ARBA" id="ARBA00022504"/>
    </source>
</evidence>
<evidence type="ECO:0000256" key="19">
    <source>
        <dbReference type="ARBA" id="ARBA00022990"/>
    </source>
</evidence>
<evidence type="ECO:0000313" key="38">
    <source>
        <dbReference type="Proteomes" id="UP000162359"/>
    </source>
</evidence>
<evidence type="ECO:0000256" key="22">
    <source>
        <dbReference type="ARBA" id="ARBA00023258"/>
    </source>
</evidence>
<dbReference type="GO" id="GO:0005524">
    <property type="term" value="F:ATP binding"/>
    <property type="evidence" value="ECO:0007669"/>
    <property type="project" value="UniProtKB-KW"/>
</dbReference>
<reference evidence="37 38" key="1">
    <citation type="journal article" date="2012" name="J. Gen. Virol.">
        <title>Novel polyomaviruses in South American bats and their relationship to other members of the family Polyomaviridae.</title>
        <authorList>
            <person name="Fagrouch Z."/>
            <person name="Sarwari R."/>
            <person name="Lavergne A."/>
            <person name="Delaval M."/>
            <person name="de Thoisy B."/>
            <person name="Lacoste V."/>
            <person name="Verschoor E.J."/>
        </authorList>
    </citation>
    <scope>NUCLEOTIDE SEQUENCE [LARGE SCALE GENOMIC DNA]</scope>
    <source>
        <strain evidence="37">AT7</strain>
    </source>
</reference>
<keyword evidence="6" id="KW-0597">Phosphoprotein</keyword>
<evidence type="ECO:0000256" key="9">
    <source>
        <dbReference type="ARBA" id="ARBA00022632"/>
    </source>
</evidence>
<keyword evidence="4" id="KW-1121">Modulation of host cell cycle by virus</keyword>
<dbReference type="SMART" id="SM00271">
    <property type="entry name" value="DnaJ"/>
    <property type="match status" value="1"/>
</dbReference>
<keyword evidence="38" id="KW-1185">Reference proteome</keyword>
<evidence type="ECO:0000256" key="30">
    <source>
        <dbReference type="PROSITE-ProRule" id="PRU00620"/>
    </source>
</evidence>
<keyword evidence="11" id="KW-0479">Metal-binding</keyword>
<dbReference type="PROSITE" id="PS51206">
    <property type="entry name" value="SF3_HELICASE_1"/>
    <property type="match status" value="1"/>
</dbReference>
<keyword evidence="16" id="KW-1114">Inhibition of host interferon signaling pathway by virus</keyword>
<evidence type="ECO:0000256" key="18">
    <source>
        <dbReference type="ARBA" id="ARBA00022840"/>
    </source>
</evidence>
<keyword evidence="24" id="KW-1078">G1/S host cell cycle checkpoint dysregulation by virus</keyword>
<evidence type="ECO:0000256" key="7">
    <source>
        <dbReference type="ARBA" id="ARBA00022562"/>
    </source>
</evidence>
<dbReference type="Gene3D" id="1.10.287.110">
    <property type="entry name" value="DnaJ domain"/>
    <property type="match status" value="1"/>
</dbReference>
<keyword evidence="10" id="KW-0235">DNA replication</keyword>
<evidence type="ECO:0000256" key="27">
    <source>
        <dbReference type="ARBA" id="ARBA00034808"/>
    </source>
</evidence>
<evidence type="ECO:0000256" key="24">
    <source>
        <dbReference type="ARBA" id="ARBA00023309"/>
    </source>
</evidence>
<dbReference type="EMBL" id="JQ958892">
    <property type="protein sequence ID" value="AFP94207.1"/>
    <property type="molecule type" value="Genomic_DNA"/>
</dbReference>
<dbReference type="Gene3D" id="1.20.1050.70">
    <property type="entry name" value="Large T antigen, SV40, domain 3"/>
    <property type="match status" value="1"/>
</dbReference>
<dbReference type="GO" id="GO:0003688">
    <property type="term" value="F:DNA replication origin binding"/>
    <property type="evidence" value="ECO:0007669"/>
    <property type="project" value="InterPro"/>
</dbReference>
<proteinExistence type="predicted"/>
<dbReference type="SUPFAM" id="SSF46565">
    <property type="entry name" value="Chaperone J-domain"/>
    <property type="match status" value="1"/>
</dbReference>
<evidence type="ECO:0000259" key="33">
    <source>
        <dbReference type="PROSITE" id="PS50076"/>
    </source>
</evidence>
<evidence type="ECO:0000256" key="17">
    <source>
        <dbReference type="ARBA" id="ARBA00022833"/>
    </source>
</evidence>
<evidence type="ECO:0000256" key="10">
    <source>
        <dbReference type="ARBA" id="ARBA00022705"/>
    </source>
</evidence>
<keyword evidence="13 31" id="KW-0863">Zinc-finger</keyword>
<dbReference type="InterPro" id="IPR037102">
    <property type="entry name" value="Znf_lg_T-Ag_D1_dom_sf"/>
</dbReference>
<evidence type="ECO:0000256" key="32">
    <source>
        <dbReference type="SAM" id="MobiDB-lite"/>
    </source>
</evidence>
<evidence type="ECO:0000256" key="16">
    <source>
        <dbReference type="ARBA" id="ARBA00022830"/>
    </source>
</evidence>
<dbReference type="InterPro" id="IPR016392">
    <property type="entry name" value="Lg_T_Ag_polyomavir"/>
</dbReference>
<evidence type="ECO:0000256" key="21">
    <source>
        <dbReference type="ARBA" id="ARBA00023235"/>
    </source>
</evidence>
<dbReference type="GO" id="GO:0043138">
    <property type="term" value="F:3'-5' DNA helicase activity"/>
    <property type="evidence" value="ECO:0007669"/>
    <property type="project" value="UniProtKB-EC"/>
</dbReference>
<dbReference type="GO" id="GO:0042025">
    <property type="term" value="C:host cell nucleus"/>
    <property type="evidence" value="ECO:0007669"/>
    <property type="project" value="UniProtKB-SubCell"/>
</dbReference>
<comment type="subcellular location">
    <subcellularLocation>
        <location evidence="2">Host nucleus</location>
    </subcellularLocation>
</comment>
<dbReference type="Pfam" id="PF02217">
    <property type="entry name" value="T_Ag_DNA_bind"/>
    <property type="match status" value="1"/>
</dbReference>
<evidence type="ECO:0000256" key="6">
    <source>
        <dbReference type="ARBA" id="ARBA00022553"/>
    </source>
</evidence>
<dbReference type="InterPro" id="IPR017910">
    <property type="entry name" value="Znf_lg_T-Ag_D1-typ"/>
</dbReference>
<keyword evidence="15" id="KW-0347">Helicase</keyword>
<evidence type="ECO:0000256" key="20">
    <source>
        <dbReference type="ARBA" id="ARBA00023125"/>
    </source>
</evidence>
<feature type="region of interest" description="Disordered" evidence="32">
    <location>
        <begin position="110"/>
        <end position="138"/>
    </location>
</feature>
<dbReference type="InterPro" id="IPR003133">
    <property type="entry name" value="T_Ag_DNA-bd"/>
</dbReference>
<dbReference type="GO" id="GO:0039502">
    <property type="term" value="P:symbiont-mediated suppression of host type I interferon-mediated signaling pathway"/>
    <property type="evidence" value="ECO:0007669"/>
    <property type="project" value="UniProtKB-KW"/>
</dbReference>
<dbReference type="PIRSF" id="PIRSF003368">
    <property type="entry name" value="Large_T_antigen_polyomaV"/>
    <property type="match status" value="1"/>
</dbReference>
<dbReference type="InterPro" id="IPR010932">
    <property type="entry name" value="Lg_T_Ag_Polyomavir_C"/>
</dbReference>
<feature type="compositionally biased region" description="Acidic residues" evidence="32">
    <location>
        <begin position="631"/>
        <end position="644"/>
    </location>
</feature>
<keyword evidence="20 30" id="KW-0238">DNA-binding</keyword>
<evidence type="ECO:0000256" key="1">
    <source>
        <dbReference type="ARBA" id="ARBA00001946"/>
    </source>
</evidence>
<dbReference type="FunFam" id="1.10.287.110:FF:000161">
    <property type="entry name" value="Small t antigen"/>
    <property type="match status" value="1"/>
</dbReference>
<organism evidence="37 38">
    <name type="scientific">bat polyomavirus 2a</name>
    <dbReference type="NCBI Taxonomy" id="2758131"/>
    <lineage>
        <taxon>Viruses</taxon>
        <taxon>Monodnaviria</taxon>
        <taxon>Shotokuvirae</taxon>
        <taxon>Cossaviricota</taxon>
        <taxon>Papovaviricetes</taxon>
        <taxon>Sepolyvirales</taxon>
        <taxon>Polyomaviridae</taxon>
        <taxon>Betapolyomavirus</taxon>
        <taxon>Betapolyomavirus desrotundus</taxon>
    </lineage>
</organism>
<protein>
    <recommendedName>
        <fullName evidence="3">Large T antigen</fullName>
        <ecNumber evidence="27">5.6.2.4</ecNumber>
    </recommendedName>
    <alternativeName>
        <fullName evidence="28">DNA 3'-5' helicase large T antigen</fullName>
    </alternativeName>
</protein>
<evidence type="ECO:0000259" key="34">
    <source>
        <dbReference type="PROSITE" id="PS51206"/>
    </source>
</evidence>
<evidence type="ECO:0000256" key="25">
    <source>
        <dbReference type="ARBA" id="ARBA00023318"/>
    </source>
</evidence>
<evidence type="ECO:0000256" key="31">
    <source>
        <dbReference type="PROSITE-ProRule" id="PRU00671"/>
    </source>
</evidence>
<keyword evidence="22" id="KW-0922">Interferon antiviral system evasion</keyword>
<dbReference type="PROSITE" id="PS51287">
    <property type="entry name" value="T_AG_OBD"/>
    <property type="match status" value="1"/>
</dbReference>
<evidence type="ECO:0000256" key="3">
    <source>
        <dbReference type="ARBA" id="ARBA00018805"/>
    </source>
</evidence>
<keyword evidence="18" id="KW-0067">ATP-binding</keyword>
<keyword evidence="9" id="KW-1090">Inhibition of host innate immune response by virus</keyword>
<evidence type="ECO:0000256" key="13">
    <source>
        <dbReference type="ARBA" id="ARBA00022771"/>
    </source>
</evidence>
<dbReference type="PROSITE" id="PS51341">
    <property type="entry name" value="ZF_LTAG_D1"/>
    <property type="match status" value="1"/>
</dbReference>
<evidence type="ECO:0000256" key="15">
    <source>
        <dbReference type="ARBA" id="ARBA00022806"/>
    </source>
</evidence>
<keyword evidence="25" id="KW-1096">Inhibition of host JAK1 by virus</keyword>
<feature type="compositionally biased region" description="Acidic residues" evidence="32">
    <location>
        <begin position="112"/>
        <end position="121"/>
    </location>
</feature>
<dbReference type="GO" id="GO:0016787">
    <property type="term" value="F:hydrolase activity"/>
    <property type="evidence" value="ECO:0007669"/>
    <property type="project" value="UniProtKB-KW"/>
</dbReference>
<feature type="domain" description="T-ag D1-type" evidence="36">
    <location>
        <begin position="271"/>
        <end position="363"/>
    </location>
</feature>
<dbReference type="GO" id="GO:0006260">
    <property type="term" value="P:DNA replication"/>
    <property type="evidence" value="ECO:0007669"/>
    <property type="project" value="UniProtKB-KW"/>
</dbReference>
<dbReference type="Pfam" id="PF06431">
    <property type="entry name" value="Polyoma_lg_T_C"/>
    <property type="match status" value="1"/>
</dbReference>
<evidence type="ECO:0000313" key="37">
    <source>
        <dbReference type="EMBL" id="AFP94207.1"/>
    </source>
</evidence>
<dbReference type="InterPro" id="IPR036869">
    <property type="entry name" value="J_dom_sf"/>
</dbReference>
<accession>J3U5T0</accession>
<dbReference type="SUPFAM" id="SSF52540">
    <property type="entry name" value="P-loop containing nucleoside triphosphate hydrolases"/>
    <property type="match status" value="1"/>
</dbReference>
<evidence type="ECO:0000256" key="5">
    <source>
        <dbReference type="ARBA" id="ARBA00022518"/>
    </source>
</evidence>
<name>J3U5T0_9POLY</name>
<keyword evidence="17" id="KW-0862">Zinc</keyword>
<dbReference type="PROSITE" id="PS50076">
    <property type="entry name" value="DNAJ_2"/>
    <property type="match status" value="1"/>
</dbReference>
<dbReference type="InterPro" id="IPR027417">
    <property type="entry name" value="P-loop_NTPase"/>
</dbReference>
<evidence type="ECO:0000256" key="8">
    <source>
        <dbReference type="ARBA" id="ARBA00022581"/>
    </source>
</evidence>
<dbReference type="RefSeq" id="YP_009175002.1">
    <property type="nucleotide sequence ID" value="NC_028122.1"/>
</dbReference>
<evidence type="ECO:0000256" key="12">
    <source>
        <dbReference type="ARBA" id="ARBA00022741"/>
    </source>
</evidence>
<keyword evidence="8" id="KW-0945">Host-virus interaction</keyword>
<dbReference type="Gene3D" id="3.40.50.300">
    <property type="entry name" value="P-loop containing nucleotide triphosphate hydrolases"/>
    <property type="match status" value="1"/>
</dbReference>
<keyword evidence="21" id="KW-0413">Isomerase</keyword>
<keyword evidence="5" id="KW-0244">Early protein</keyword>
<dbReference type="Gene3D" id="1.10.10.510">
    <property type="entry name" value="Zinc finger, large T-antigen D1 domain"/>
    <property type="match status" value="1"/>
</dbReference>
<dbReference type="InterPro" id="IPR001623">
    <property type="entry name" value="DnaJ_domain"/>
</dbReference>
<feature type="region of interest" description="Disordered" evidence="32">
    <location>
        <begin position="628"/>
        <end position="678"/>
    </location>
</feature>
<evidence type="ECO:0000256" key="11">
    <source>
        <dbReference type="ARBA" id="ARBA00022723"/>
    </source>
</evidence>
<feature type="domain" description="SF3 helicase" evidence="34">
    <location>
        <begin position="406"/>
        <end position="565"/>
    </location>
</feature>